<keyword evidence="2" id="KW-1185">Reference proteome</keyword>
<dbReference type="EMBL" id="KN881953">
    <property type="protein sequence ID" value="KIY47290.1"/>
    <property type="molecule type" value="Genomic_DNA"/>
</dbReference>
<dbReference type="AlphaFoldDB" id="A0A0D7A970"/>
<dbReference type="Proteomes" id="UP000054144">
    <property type="component" value="Unassembled WGS sequence"/>
</dbReference>
<gene>
    <name evidence="1" type="ORF">FISHEDRAFT_45653</name>
</gene>
<evidence type="ECO:0000313" key="1">
    <source>
        <dbReference type="EMBL" id="KIY47290.1"/>
    </source>
</evidence>
<reference evidence="1 2" key="1">
    <citation type="journal article" date="2015" name="Fungal Genet. Biol.">
        <title>Evolution of novel wood decay mechanisms in Agaricales revealed by the genome sequences of Fistulina hepatica and Cylindrobasidium torrendii.</title>
        <authorList>
            <person name="Floudas D."/>
            <person name="Held B.W."/>
            <person name="Riley R."/>
            <person name="Nagy L.G."/>
            <person name="Koehler G."/>
            <person name="Ransdell A.S."/>
            <person name="Younus H."/>
            <person name="Chow J."/>
            <person name="Chiniquy J."/>
            <person name="Lipzen A."/>
            <person name="Tritt A."/>
            <person name="Sun H."/>
            <person name="Haridas S."/>
            <person name="LaButti K."/>
            <person name="Ohm R.A."/>
            <person name="Kues U."/>
            <person name="Blanchette R.A."/>
            <person name="Grigoriev I.V."/>
            <person name="Minto R.E."/>
            <person name="Hibbett D.S."/>
        </authorList>
    </citation>
    <scope>NUCLEOTIDE SEQUENCE [LARGE SCALE GENOMIC DNA]</scope>
    <source>
        <strain evidence="1 2">ATCC 64428</strain>
    </source>
</reference>
<name>A0A0D7A970_9AGAR</name>
<accession>A0A0D7A970</accession>
<protein>
    <submittedName>
        <fullName evidence="1">Uncharacterized protein</fullName>
    </submittedName>
</protein>
<dbReference type="OrthoDB" id="2426273at2759"/>
<sequence length="248" mass="28731">MRRVTARLIFTYTTWVQKLYIHVVYRIQFFLILSDETLAIAGLLDVDALELVDLAAEERMKMLLMRVKKLPSDIILIPGEKLEMPGFRWAPKMPMTGKLIIIPPSSNSRDAVCTEEGLFAEYDAVMFEPTILQSSKEHLFLDTERERIHRTIGRIHKTSDFWMDTANSTGYWCNALLLTSPPRPEQIYACAAVLVSRCNVLKDGTPRFTCEFKELLFFTDMNEDELEYETRMDVIEANYGRGMKMHIM</sequence>
<organism evidence="1 2">
    <name type="scientific">Fistulina hepatica ATCC 64428</name>
    <dbReference type="NCBI Taxonomy" id="1128425"/>
    <lineage>
        <taxon>Eukaryota</taxon>
        <taxon>Fungi</taxon>
        <taxon>Dikarya</taxon>
        <taxon>Basidiomycota</taxon>
        <taxon>Agaricomycotina</taxon>
        <taxon>Agaricomycetes</taxon>
        <taxon>Agaricomycetidae</taxon>
        <taxon>Agaricales</taxon>
        <taxon>Fistulinaceae</taxon>
        <taxon>Fistulina</taxon>
    </lineage>
</organism>
<proteinExistence type="predicted"/>
<evidence type="ECO:0000313" key="2">
    <source>
        <dbReference type="Proteomes" id="UP000054144"/>
    </source>
</evidence>